<keyword evidence="3" id="KW-1185">Reference proteome</keyword>
<dbReference type="EMBL" id="ML769479">
    <property type="protein sequence ID" value="KAE9398661.1"/>
    <property type="molecule type" value="Genomic_DNA"/>
</dbReference>
<organism evidence="2 3">
    <name type="scientific">Gymnopus androsaceus JB14</name>
    <dbReference type="NCBI Taxonomy" id="1447944"/>
    <lineage>
        <taxon>Eukaryota</taxon>
        <taxon>Fungi</taxon>
        <taxon>Dikarya</taxon>
        <taxon>Basidiomycota</taxon>
        <taxon>Agaricomycotina</taxon>
        <taxon>Agaricomycetes</taxon>
        <taxon>Agaricomycetidae</taxon>
        <taxon>Agaricales</taxon>
        <taxon>Marasmiineae</taxon>
        <taxon>Omphalotaceae</taxon>
        <taxon>Gymnopus</taxon>
    </lineage>
</organism>
<dbReference type="Proteomes" id="UP000799118">
    <property type="component" value="Unassembled WGS sequence"/>
</dbReference>
<feature type="compositionally biased region" description="Acidic residues" evidence="1">
    <location>
        <begin position="53"/>
        <end position="74"/>
    </location>
</feature>
<name>A0A6A4HM34_9AGAR</name>
<proteinExistence type="predicted"/>
<evidence type="ECO:0000256" key="1">
    <source>
        <dbReference type="SAM" id="MobiDB-lite"/>
    </source>
</evidence>
<gene>
    <name evidence="2" type="ORF">BT96DRAFT_939943</name>
</gene>
<feature type="region of interest" description="Disordered" evidence="1">
    <location>
        <begin position="33"/>
        <end position="74"/>
    </location>
</feature>
<evidence type="ECO:0000313" key="2">
    <source>
        <dbReference type="EMBL" id="KAE9398661.1"/>
    </source>
</evidence>
<accession>A0A6A4HM34</accession>
<protein>
    <submittedName>
        <fullName evidence="2">Uncharacterized protein</fullName>
    </submittedName>
</protein>
<sequence length="141" mass="16132">MSPILALDVLKQIKAKTDELNLDLHWHDLSPWEKSRENSLCTESEPHDIKSLEEEEDSLESSEEDQPTPDGDLELDIDLMVNSDPISPEWRLPMSSKHVTRGFALVQQSVEEAKVNPIIHFSHLLKDTYLGLTFAFQVRPK</sequence>
<reference evidence="2" key="1">
    <citation type="journal article" date="2019" name="Environ. Microbiol.">
        <title>Fungal ecological strategies reflected in gene transcription - a case study of two litter decomposers.</title>
        <authorList>
            <person name="Barbi F."/>
            <person name="Kohler A."/>
            <person name="Barry K."/>
            <person name="Baskaran P."/>
            <person name="Daum C."/>
            <person name="Fauchery L."/>
            <person name="Ihrmark K."/>
            <person name="Kuo A."/>
            <person name="LaButti K."/>
            <person name="Lipzen A."/>
            <person name="Morin E."/>
            <person name="Grigoriev I.V."/>
            <person name="Henrissat B."/>
            <person name="Lindahl B."/>
            <person name="Martin F."/>
        </authorList>
    </citation>
    <scope>NUCLEOTIDE SEQUENCE</scope>
    <source>
        <strain evidence="2">JB14</strain>
    </source>
</reference>
<dbReference type="AlphaFoldDB" id="A0A6A4HM34"/>
<evidence type="ECO:0000313" key="3">
    <source>
        <dbReference type="Proteomes" id="UP000799118"/>
    </source>
</evidence>